<proteinExistence type="predicted"/>
<evidence type="ECO:0000313" key="1">
    <source>
        <dbReference type="EMBL" id="WXK49868.1"/>
    </source>
</evidence>
<evidence type="ECO:0000313" key="2">
    <source>
        <dbReference type="Proteomes" id="UP001447857"/>
    </source>
</evidence>
<keyword evidence="2" id="KW-1185">Reference proteome</keyword>
<reference evidence="1 2" key="1">
    <citation type="submission" date="2024-02" db="EMBL/GenBank/DDBJ databases">
        <title>complete genome of Flavobacterium ginsenosidimutans Str. YTB16.</title>
        <authorList>
            <person name="Wang Q."/>
        </authorList>
    </citation>
    <scope>NUCLEOTIDE SEQUENCE [LARGE SCALE GENOMIC DNA]</scope>
    <source>
        <strain evidence="1 2">YTB16</strain>
    </source>
</reference>
<dbReference type="Proteomes" id="UP001447857">
    <property type="component" value="Chromosome"/>
</dbReference>
<gene>
    <name evidence="1" type="ORF">V6624_22875</name>
</gene>
<dbReference type="RefSeq" id="WP_338840349.1">
    <property type="nucleotide sequence ID" value="NZ_CP147988.1"/>
</dbReference>
<protein>
    <submittedName>
        <fullName evidence="1">Uncharacterized protein</fullName>
    </submittedName>
</protein>
<organism evidence="1 2">
    <name type="scientific">Flavobacterium ginsenosidimutans</name>
    <dbReference type="NCBI Taxonomy" id="687844"/>
    <lineage>
        <taxon>Bacteria</taxon>
        <taxon>Pseudomonadati</taxon>
        <taxon>Bacteroidota</taxon>
        <taxon>Flavobacteriia</taxon>
        <taxon>Flavobacteriales</taxon>
        <taxon>Flavobacteriaceae</taxon>
        <taxon>Flavobacterium</taxon>
    </lineage>
</organism>
<sequence>MKTVCFLFTIIFTCIVSGQTKDNPLVILDSKCIGYMKQAENTLKNINQNDLLPFIYKGNAEEVEQKFGSKSGVLIFATKKYILNTFYQNNIENSPLKKDIPTTDCLSKIGIIGSIASNINQPYDELVNYISITPNNKAVKKIASITFIKPTDAQIINSDWKFGAIEIMSTIDN</sequence>
<name>A0ABZ2QC81_9FLAO</name>
<accession>A0ABZ2QC81</accession>
<dbReference type="EMBL" id="CP147988">
    <property type="protein sequence ID" value="WXK49868.1"/>
    <property type="molecule type" value="Genomic_DNA"/>
</dbReference>